<keyword evidence="2" id="KW-0223">Dioxygenase</keyword>
<keyword evidence="3" id="KW-1185">Reference proteome</keyword>
<protein>
    <submittedName>
        <fullName evidence="2">Catechol 2,3-dioxygenase</fullName>
    </submittedName>
</protein>
<dbReference type="InterPro" id="IPR029068">
    <property type="entry name" value="Glyas_Bleomycin-R_OHBP_Dase"/>
</dbReference>
<dbReference type="InterPro" id="IPR004360">
    <property type="entry name" value="Glyas_Fos-R_dOase_dom"/>
</dbReference>
<reference evidence="3" key="1">
    <citation type="submission" date="2017-02" db="EMBL/GenBank/DDBJ databases">
        <authorList>
            <person name="Varghese N."/>
            <person name="Submissions S."/>
        </authorList>
    </citation>
    <scope>NUCLEOTIDE SEQUENCE [LARGE SCALE GENOMIC DNA]</scope>
    <source>
        <strain evidence="3">ATCC 27094</strain>
    </source>
</reference>
<dbReference type="STRING" id="225324.SAMN02745126_03854"/>
<feature type="domain" description="VOC" evidence="1">
    <location>
        <begin position="1"/>
        <end position="127"/>
    </location>
</feature>
<dbReference type="Proteomes" id="UP000190092">
    <property type="component" value="Unassembled WGS sequence"/>
</dbReference>
<evidence type="ECO:0000259" key="1">
    <source>
        <dbReference type="PROSITE" id="PS51819"/>
    </source>
</evidence>
<gene>
    <name evidence="2" type="ORF">SAMN02745126_03854</name>
</gene>
<accession>A0A1T4RJ89</accession>
<dbReference type="GO" id="GO:0051213">
    <property type="term" value="F:dioxygenase activity"/>
    <property type="evidence" value="ECO:0007669"/>
    <property type="project" value="UniProtKB-KW"/>
</dbReference>
<organism evidence="2 3">
    <name type="scientific">Enhydrobacter aerosaccus</name>
    <dbReference type="NCBI Taxonomy" id="225324"/>
    <lineage>
        <taxon>Bacteria</taxon>
        <taxon>Pseudomonadati</taxon>
        <taxon>Pseudomonadota</taxon>
        <taxon>Alphaproteobacteria</taxon>
        <taxon>Hyphomicrobiales</taxon>
        <taxon>Enhydrobacter</taxon>
    </lineage>
</organism>
<keyword evidence="2" id="KW-0560">Oxidoreductase</keyword>
<dbReference type="Gene3D" id="3.10.180.10">
    <property type="entry name" value="2,3-Dihydroxybiphenyl 1,2-Dioxygenase, domain 1"/>
    <property type="match status" value="1"/>
</dbReference>
<dbReference type="OrthoDB" id="9807407at2"/>
<dbReference type="AlphaFoldDB" id="A0A1T4RJ89"/>
<dbReference type="RefSeq" id="WP_085935538.1">
    <property type="nucleotide sequence ID" value="NZ_FUWJ01000005.1"/>
</dbReference>
<proteinExistence type="predicted"/>
<dbReference type="EMBL" id="FUWJ01000005">
    <property type="protein sequence ID" value="SKA16033.1"/>
    <property type="molecule type" value="Genomic_DNA"/>
</dbReference>
<dbReference type="PANTHER" id="PTHR35006:SF1">
    <property type="entry name" value="BLL2941 PROTEIN"/>
    <property type="match status" value="1"/>
</dbReference>
<dbReference type="SUPFAM" id="SSF54593">
    <property type="entry name" value="Glyoxalase/Bleomycin resistance protein/Dihydroxybiphenyl dioxygenase"/>
    <property type="match status" value="1"/>
</dbReference>
<sequence length="130" mass="14456">MFSHVHIGVTDFARAWRFYQAVLPLLGLQERFSEPERGWGGWQSPGHDRPLFLVGRPFDGRPADHGNGHMTAFLAGDRETVDRVYKAALAAGGTSEGEPGLRPHYHANYYGAYFRDPDGNKLCVCCHTPA</sequence>
<dbReference type="PROSITE" id="PS51819">
    <property type="entry name" value="VOC"/>
    <property type="match status" value="1"/>
</dbReference>
<dbReference type="InterPro" id="IPR037523">
    <property type="entry name" value="VOC_core"/>
</dbReference>
<evidence type="ECO:0000313" key="3">
    <source>
        <dbReference type="Proteomes" id="UP000190092"/>
    </source>
</evidence>
<dbReference type="Pfam" id="PF00903">
    <property type="entry name" value="Glyoxalase"/>
    <property type="match status" value="1"/>
</dbReference>
<dbReference type="PANTHER" id="PTHR35006">
    <property type="entry name" value="GLYOXALASE FAMILY PROTEIN (AFU_ORTHOLOGUE AFUA_5G14830)"/>
    <property type="match status" value="1"/>
</dbReference>
<evidence type="ECO:0000313" key="2">
    <source>
        <dbReference type="EMBL" id="SKA16033.1"/>
    </source>
</evidence>
<name>A0A1T4RJ89_9HYPH</name>
<dbReference type="CDD" id="cd07262">
    <property type="entry name" value="VOC_like"/>
    <property type="match status" value="1"/>
</dbReference>